<evidence type="ECO:0000256" key="13">
    <source>
        <dbReference type="HAMAP-Rule" id="MF_01451"/>
    </source>
</evidence>
<keyword evidence="2 13" id="KW-0547">Nucleotide-binding</keyword>
<dbReference type="CDD" id="cd17932">
    <property type="entry name" value="DEXQc_UvrD"/>
    <property type="match status" value="1"/>
</dbReference>
<dbReference type="PANTHER" id="PTHR11070:SF48">
    <property type="entry name" value="ATP-DEPENDENT HELICASE_NUCLEASE SUBUNIT A"/>
    <property type="match status" value="1"/>
</dbReference>
<evidence type="ECO:0000256" key="8">
    <source>
        <dbReference type="ARBA" id="ARBA00023125"/>
    </source>
</evidence>
<evidence type="ECO:0000256" key="11">
    <source>
        <dbReference type="ARBA" id="ARBA00034617"/>
    </source>
</evidence>
<dbReference type="Pfam" id="PF12705">
    <property type="entry name" value="PDDEXK_1"/>
    <property type="match status" value="1"/>
</dbReference>
<name>A0ABS6TB46_9ENTE</name>
<keyword evidence="3 13" id="KW-0227">DNA damage</keyword>
<evidence type="ECO:0000256" key="4">
    <source>
        <dbReference type="ARBA" id="ARBA00022801"/>
    </source>
</evidence>
<dbReference type="PROSITE" id="PS51217">
    <property type="entry name" value="UVRD_HELICASE_CTER"/>
    <property type="match status" value="1"/>
</dbReference>
<dbReference type="EC" id="5.6.2.4" evidence="13"/>
<comment type="catalytic activity">
    <reaction evidence="11 13">
        <text>Couples ATP hydrolysis with the unwinding of duplex DNA by translocating in the 3'-5' direction.</text>
        <dbReference type="EC" id="5.6.2.4"/>
    </reaction>
</comment>
<comment type="similarity">
    <text evidence="13">Belongs to the helicase family. AddA subfamily.</text>
</comment>
<comment type="catalytic activity">
    <reaction evidence="12 13">
        <text>ATP + H2O = ADP + phosphate + H(+)</text>
        <dbReference type="Rhea" id="RHEA:13065"/>
        <dbReference type="ChEBI" id="CHEBI:15377"/>
        <dbReference type="ChEBI" id="CHEBI:15378"/>
        <dbReference type="ChEBI" id="CHEBI:30616"/>
        <dbReference type="ChEBI" id="CHEBI:43474"/>
        <dbReference type="ChEBI" id="CHEBI:456216"/>
        <dbReference type="EC" id="5.6.2.4"/>
    </reaction>
</comment>
<comment type="function">
    <text evidence="13">The heterodimer acts as both an ATP-dependent DNA helicase and an ATP-dependent, dual-direction single-stranded exonuclease. Recognizes the chi site generating a DNA molecule suitable for the initiation of homologous recombination. The AddA nuclease domain is required for chi fragment generation; this subunit has the helicase and 3' -&gt; 5' nuclease activities.</text>
</comment>
<comment type="cofactor">
    <cofactor evidence="13">
        <name>Mg(2+)</name>
        <dbReference type="ChEBI" id="CHEBI:18420"/>
    </cofactor>
</comment>
<dbReference type="InterPro" id="IPR000212">
    <property type="entry name" value="DNA_helicase_UvrD/REP"/>
</dbReference>
<dbReference type="RefSeq" id="WP_218325180.1">
    <property type="nucleotide sequence ID" value="NZ_JAHUZB010000002.1"/>
</dbReference>
<keyword evidence="10 13" id="KW-0413">Isomerase</keyword>
<gene>
    <name evidence="13 18" type="primary">addA</name>
    <name evidence="18" type="ORF">KUA55_05500</name>
</gene>
<dbReference type="Pfam" id="PF13361">
    <property type="entry name" value="UvrD_C"/>
    <property type="match status" value="1"/>
</dbReference>
<feature type="domain" description="UvrD-like helicase C-terminal" evidence="17">
    <location>
        <begin position="517"/>
        <end position="801"/>
    </location>
</feature>
<keyword evidence="6 13" id="KW-0269">Exonuclease</keyword>
<evidence type="ECO:0000256" key="10">
    <source>
        <dbReference type="ARBA" id="ARBA00023235"/>
    </source>
</evidence>
<evidence type="ECO:0000256" key="6">
    <source>
        <dbReference type="ARBA" id="ARBA00022839"/>
    </source>
</evidence>
<feature type="binding site" evidence="14">
    <location>
        <begin position="35"/>
        <end position="42"/>
    </location>
    <ligand>
        <name>ATP</name>
        <dbReference type="ChEBI" id="CHEBI:30616"/>
    </ligand>
</feature>
<sequence>MSRKIPIPERTADVMFTEQQWQAIYDQGDNILVSASAGSGKTAVLVRRVIEKIRQQNFSVDDLLVVTFTEAAAAEMKERIQQAIQQAAEEAKTSEERNYFNHQLSKLPMANISTLHAFCAKVIQRFFYLIDLDPNYRMLTDETETILLKEEVWDSIRELNYEKKEVEFYRLTENFSSDRDDRGLENLIFSMYNFARSNSEPEKWLDSLLENYQFDGEFAHSKIFTEQLRPMIVTELDRVIENYQLMIQRSQAIGGLTLIIELAEDELNHVLTVKEALLKGDLAIAYQVIQATTFKTFPSTKKEIKAVKEAYPEEFAEIQNLRNLNKDQLQKNILPNYFSEPFEIQGEILKESEKLVSGLIEVEKAFIQQFSERKMSKNLLDFNDLEHFALKILETEIDGAYPAKNYYRTQFKEVLVDEYQDINQLQETILQAVSQEHPGNMFMVGDVKQSIYGFRLADPTLFIEKYESYQNDVDFDGNRKIILPDNFRSRKEVLDFTNLIFKQIMDKELGQIEYGSQEELIAGSKAFPESDHFSAELLIAEQKVEEDDLIDESATAEIYLVANKIREMKDQKFQIFDKKMGIDRALDYRDIVLLTPTRKNHLTIIDVFKKMGIPLNVNDAQNYFQTTELRIIVALMQIIDNPFQDIPLAAVLRSPITDLDDQELATIRLKMVEGDFFTAIKNYQVTEEDKISQKLAIFLNQLDNWRELSHRTSMVDLLLNIYQETAYLDYVLGMPAGQQRHANLLALVERAKDYEKSSYRGLYQFIRFIEKMQEKSKDLAEPPATETGDAVTVMTIHASKGLEFPVVFLLNSSRKANLSDLRNKYIFDEHAGIGIKYLDPFTRVNYITIAFKLIAKKKNNKLLSEEMRKLYVALTRAEQKLFIVGSYDSQEAALKKWQLAATNEDIILDTAIRNGQGVFLDWIGQSLFRHATMENYQQQYPINQKNSLYHHPAKFKITFANAQEIAQTANSYQPVFTKVKADDQEIDVSQILQQAGYQYIFPEATKTTNYQSVSEIKRLYDDPDNREVLDISDNQNLNQNRYRFTENQLPEPRFLVQTDEISSAEIGTATHLVMQLIDVSTQPTEKSVRVLIESLIAQKSLSQELADSLSIENILTFFETDLGKKLLATPDLLHREEPFAMLLSADEIFKDYRNNDEILIHGIIDGYLEYPNEIILYDFKTDYYSESREQELINRYKGQLTLYKEALEKAKQKKVSEINLVFLRGNKIINLL</sequence>
<keyword evidence="1 13" id="KW-0540">Nuclease</keyword>
<dbReference type="InterPro" id="IPR014017">
    <property type="entry name" value="DNA_helicase_UvrD-like_C"/>
</dbReference>
<keyword evidence="5 13" id="KW-0347">Helicase</keyword>
<evidence type="ECO:0000256" key="12">
    <source>
        <dbReference type="ARBA" id="ARBA00048988"/>
    </source>
</evidence>
<evidence type="ECO:0000313" key="18">
    <source>
        <dbReference type="EMBL" id="MBV7390128.1"/>
    </source>
</evidence>
<dbReference type="NCBIfam" id="TIGR02785">
    <property type="entry name" value="addA_Gpos"/>
    <property type="match status" value="1"/>
</dbReference>
<keyword evidence="15" id="KW-0175">Coiled coil</keyword>
<keyword evidence="19" id="KW-1185">Reference proteome</keyword>
<accession>A0ABS6TB46</accession>
<organism evidence="18 19">
    <name type="scientific">Enterococcus alishanensis</name>
    <dbReference type="NCBI Taxonomy" id="1303817"/>
    <lineage>
        <taxon>Bacteria</taxon>
        <taxon>Bacillati</taxon>
        <taxon>Bacillota</taxon>
        <taxon>Bacilli</taxon>
        <taxon>Lactobacillales</taxon>
        <taxon>Enterococcaceae</taxon>
        <taxon>Enterococcus</taxon>
    </lineage>
</organism>
<dbReference type="HAMAP" id="MF_01451">
    <property type="entry name" value="AddA"/>
    <property type="match status" value="1"/>
</dbReference>
<dbReference type="PANTHER" id="PTHR11070">
    <property type="entry name" value="UVRD / RECB / PCRA DNA HELICASE FAMILY MEMBER"/>
    <property type="match status" value="1"/>
</dbReference>
<evidence type="ECO:0000256" key="5">
    <source>
        <dbReference type="ARBA" id="ARBA00022806"/>
    </source>
</evidence>
<evidence type="ECO:0000256" key="3">
    <source>
        <dbReference type="ARBA" id="ARBA00022763"/>
    </source>
</evidence>
<evidence type="ECO:0000313" key="19">
    <source>
        <dbReference type="Proteomes" id="UP000774130"/>
    </source>
</evidence>
<keyword evidence="9 13" id="KW-0234">DNA repair</keyword>
<keyword evidence="4 13" id="KW-0378">Hydrolase</keyword>
<keyword evidence="8 13" id="KW-0238">DNA-binding</keyword>
<dbReference type="InterPro" id="IPR038726">
    <property type="entry name" value="PDDEXK_AddAB-type"/>
</dbReference>
<evidence type="ECO:0000256" key="15">
    <source>
        <dbReference type="SAM" id="Coils"/>
    </source>
</evidence>
<dbReference type="Proteomes" id="UP000774130">
    <property type="component" value="Unassembled WGS sequence"/>
</dbReference>
<evidence type="ECO:0000256" key="9">
    <source>
        <dbReference type="ARBA" id="ARBA00023204"/>
    </source>
</evidence>
<keyword evidence="7 13" id="KW-0067">ATP-binding</keyword>
<comment type="subunit">
    <text evidence="13">Heterodimer of AddA and AddB/RexB.</text>
</comment>
<evidence type="ECO:0000256" key="2">
    <source>
        <dbReference type="ARBA" id="ARBA00022741"/>
    </source>
</evidence>
<evidence type="ECO:0000259" key="16">
    <source>
        <dbReference type="PROSITE" id="PS51198"/>
    </source>
</evidence>
<evidence type="ECO:0000256" key="14">
    <source>
        <dbReference type="PROSITE-ProRule" id="PRU00560"/>
    </source>
</evidence>
<dbReference type="InterPro" id="IPR014016">
    <property type="entry name" value="UvrD-like_ATP-bd"/>
</dbReference>
<evidence type="ECO:0000256" key="7">
    <source>
        <dbReference type="ARBA" id="ARBA00022840"/>
    </source>
</evidence>
<dbReference type="InterPro" id="IPR014152">
    <property type="entry name" value="AddA"/>
</dbReference>
<evidence type="ECO:0000256" key="1">
    <source>
        <dbReference type="ARBA" id="ARBA00022722"/>
    </source>
</evidence>
<protein>
    <recommendedName>
        <fullName evidence="13">ATP-dependent helicase/nuclease subunit A</fullName>
        <ecNumber evidence="13">3.1.-.-</ecNumber>
        <ecNumber evidence="13">5.6.2.4</ecNumber>
    </recommendedName>
    <alternativeName>
        <fullName evidence="13">ATP-dependent helicase/nuclease AddA</fullName>
    </alternativeName>
    <alternativeName>
        <fullName evidence="13">DNA 3'-5' helicase AddA</fullName>
    </alternativeName>
</protein>
<reference evidence="18 19" key="1">
    <citation type="submission" date="2021-06" db="EMBL/GenBank/DDBJ databases">
        <title>Enterococcus alishanensis sp. nov., a novel lactic acid bacterium isolated from fresh coffee beans.</title>
        <authorList>
            <person name="Chen Y.-S."/>
        </authorList>
    </citation>
    <scope>NUCLEOTIDE SEQUENCE [LARGE SCALE GENOMIC DNA]</scope>
    <source>
        <strain evidence="18 19">ALS3</strain>
    </source>
</reference>
<feature type="domain" description="UvrD-like helicase ATP-binding" evidence="16">
    <location>
        <begin position="14"/>
        <end position="490"/>
    </location>
</feature>
<dbReference type="EC" id="3.1.-.-" evidence="13"/>
<comment type="caution">
    <text evidence="18">The sequence shown here is derived from an EMBL/GenBank/DDBJ whole genome shotgun (WGS) entry which is preliminary data.</text>
</comment>
<dbReference type="EMBL" id="JAHUZB010000002">
    <property type="protein sequence ID" value="MBV7390128.1"/>
    <property type="molecule type" value="Genomic_DNA"/>
</dbReference>
<proteinExistence type="inferred from homology"/>
<feature type="coiled-coil region" evidence="15">
    <location>
        <begin position="66"/>
        <end position="97"/>
    </location>
</feature>
<dbReference type="PROSITE" id="PS51198">
    <property type="entry name" value="UVRD_HELICASE_ATP_BIND"/>
    <property type="match status" value="1"/>
</dbReference>
<dbReference type="GO" id="GO:0004386">
    <property type="term" value="F:helicase activity"/>
    <property type="evidence" value="ECO:0007669"/>
    <property type="project" value="UniProtKB-KW"/>
</dbReference>
<dbReference type="Pfam" id="PF00580">
    <property type="entry name" value="UvrD-helicase"/>
    <property type="match status" value="1"/>
</dbReference>
<evidence type="ECO:0000259" key="17">
    <source>
        <dbReference type="PROSITE" id="PS51217"/>
    </source>
</evidence>